<dbReference type="RefSeq" id="WP_070874955.1">
    <property type="nucleotide sequence ID" value="NZ_CAJFZX010000002.1"/>
</dbReference>
<feature type="transmembrane region" description="Helical" evidence="6">
    <location>
        <begin position="108"/>
        <end position="126"/>
    </location>
</feature>
<evidence type="ECO:0000256" key="6">
    <source>
        <dbReference type="SAM" id="Phobius"/>
    </source>
</evidence>
<accession>A0A6I2M5P0</accession>
<evidence type="ECO:0000256" key="3">
    <source>
        <dbReference type="ARBA" id="ARBA00022692"/>
    </source>
</evidence>
<protein>
    <recommendedName>
        <fullName evidence="9">Lysoplasmalogenase</fullName>
    </recommendedName>
</protein>
<evidence type="ECO:0000256" key="5">
    <source>
        <dbReference type="ARBA" id="ARBA00023136"/>
    </source>
</evidence>
<keyword evidence="3 6" id="KW-0812">Transmembrane</keyword>
<keyword evidence="5 6" id="KW-0472">Membrane</keyword>
<keyword evidence="4 6" id="KW-1133">Transmembrane helix</keyword>
<evidence type="ECO:0000256" key="2">
    <source>
        <dbReference type="ARBA" id="ARBA00007375"/>
    </source>
</evidence>
<comment type="caution">
    <text evidence="7">The sequence shown here is derived from an EMBL/GenBank/DDBJ whole genome shotgun (WGS) entry which is preliminary data.</text>
</comment>
<evidence type="ECO:0000256" key="1">
    <source>
        <dbReference type="ARBA" id="ARBA00004141"/>
    </source>
</evidence>
<evidence type="ECO:0000256" key="4">
    <source>
        <dbReference type="ARBA" id="ARBA00022989"/>
    </source>
</evidence>
<dbReference type="EMBL" id="WKKF01000001">
    <property type="protein sequence ID" value="MRX52827.1"/>
    <property type="molecule type" value="Genomic_DNA"/>
</dbReference>
<dbReference type="GO" id="GO:0016787">
    <property type="term" value="F:hydrolase activity"/>
    <property type="evidence" value="ECO:0007669"/>
    <property type="project" value="TreeGrafter"/>
</dbReference>
<dbReference type="PANTHER" id="PTHR31885:SF6">
    <property type="entry name" value="GH04784P"/>
    <property type="match status" value="1"/>
</dbReference>
<evidence type="ECO:0000313" key="7">
    <source>
        <dbReference type="EMBL" id="MRX52827.1"/>
    </source>
</evidence>
<comment type="subcellular location">
    <subcellularLocation>
        <location evidence="1">Membrane</location>
        <topology evidence="1">Multi-pass membrane protein</topology>
    </subcellularLocation>
</comment>
<keyword evidence="8" id="KW-1185">Reference proteome</keyword>
<dbReference type="AlphaFoldDB" id="A0A6I2M5P0"/>
<dbReference type="Proteomes" id="UP000441585">
    <property type="component" value="Unassembled WGS sequence"/>
</dbReference>
<sequence>MFTILLFMCVFASAASYMAAIYYKKETWIYVLKPGTMLLIIGIACMNLNGAGVFGILVVCGLLFSLAGDVFLMLPADRFLQGLITFFIAHVLYTAAFIFEWGDVESHSLIWVVLILIAFLFFRLLFKGVKEKGGTAMIAAVSLYITVITMMTGMSFISGQVLIIAAALFFYLSDAVLAWDRFRRSLKYRDYMVMSTYFLAQLLFAVSVYLFN</sequence>
<feature type="transmembrane region" description="Helical" evidence="6">
    <location>
        <begin position="79"/>
        <end position="102"/>
    </location>
</feature>
<dbReference type="GO" id="GO:0016020">
    <property type="term" value="C:membrane"/>
    <property type="evidence" value="ECO:0007669"/>
    <property type="project" value="UniProtKB-SubCell"/>
</dbReference>
<dbReference type="Pfam" id="PF07947">
    <property type="entry name" value="YhhN"/>
    <property type="match status" value="1"/>
</dbReference>
<feature type="transmembrane region" description="Helical" evidence="6">
    <location>
        <begin position="157"/>
        <end position="179"/>
    </location>
</feature>
<name>A0A6I2M5P0_9BACI</name>
<evidence type="ECO:0008006" key="9">
    <source>
        <dbReference type="Google" id="ProtNLM"/>
    </source>
</evidence>
<evidence type="ECO:0000313" key="8">
    <source>
        <dbReference type="Proteomes" id="UP000441585"/>
    </source>
</evidence>
<feature type="transmembrane region" description="Helical" evidence="6">
    <location>
        <begin position="191"/>
        <end position="211"/>
    </location>
</feature>
<feature type="transmembrane region" description="Helical" evidence="6">
    <location>
        <begin position="133"/>
        <end position="151"/>
    </location>
</feature>
<proteinExistence type="inferred from homology"/>
<dbReference type="PANTHER" id="PTHR31885">
    <property type="entry name" value="GH04784P"/>
    <property type="match status" value="1"/>
</dbReference>
<gene>
    <name evidence="7" type="ORF">GJU41_02475</name>
</gene>
<feature type="transmembrane region" description="Helical" evidence="6">
    <location>
        <begin position="36"/>
        <end position="67"/>
    </location>
</feature>
<dbReference type="InterPro" id="IPR012506">
    <property type="entry name" value="TMEM86B-like"/>
</dbReference>
<comment type="similarity">
    <text evidence="2">Belongs to the TMEM86 family.</text>
</comment>
<organism evidence="7 8">
    <name type="scientific">Metabacillus idriensis</name>
    <dbReference type="NCBI Taxonomy" id="324768"/>
    <lineage>
        <taxon>Bacteria</taxon>
        <taxon>Bacillati</taxon>
        <taxon>Bacillota</taxon>
        <taxon>Bacilli</taxon>
        <taxon>Bacillales</taxon>
        <taxon>Bacillaceae</taxon>
        <taxon>Metabacillus</taxon>
    </lineage>
</organism>
<reference evidence="7 8" key="1">
    <citation type="submission" date="2019-11" db="EMBL/GenBank/DDBJ databases">
        <title>Bacillus idriensis genome.</title>
        <authorList>
            <person name="Konopka E.N."/>
            <person name="Newman J.D."/>
        </authorList>
    </citation>
    <scope>NUCLEOTIDE SEQUENCE [LARGE SCALE GENOMIC DNA]</scope>
    <source>
        <strain evidence="7 8">DSM 19097</strain>
    </source>
</reference>